<dbReference type="AlphaFoldDB" id="A0A917DJI7"/>
<evidence type="ECO:0000313" key="2">
    <source>
        <dbReference type="EMBL" id="GGD42160.1"/>
    </source>
</evidence>
<reference evidence="2" key="2">
    <citation type="submission" date="2020-09" db="EMBL/GenBank/DDBJ databases">
        <authorList>
            <person name="Sun Q."/>
            <person name="Zhou Y."/>
        </authorList>
    </citation>
    <scope>NUCLEOTIDE SEQUENCE</scope>
    <source>
        <strain evidence="2">CGMCC 1.15493</strain>
    </source>
</reference>
<reference evidence="2" key="1">
    <citation type="journal article" date="2014" name="Int. J. Syst. Evol. Microbiol.">
        <title>Complete genome sequence of Corynebacterium casei LMG S-19264T (=DSM 44701T), isolated from a smear-ripened cheese.</title>
        <authorList>
            <consortium name="US DOE Joint Genome Institute (JGI-PGF)"/>
            <person name="Walter F."/>
            <person name="Albersmeier A."/>
            <person name="Kalinowski J."/>
            <person name="Ruckert C."/>
        </authorList>
    </citation>
    <scope>NUCLEOTIDE SEQUENCE</scope>
    <source>
        <strain evidence="2">CGMCC 1.15493</strain>
    </source>
</reference>
<keyword evidence="3" id="KW-1185">Reference proteome</keyword>
<keyword evidence="1" id="KW-0472">Membrane</keyword>
<sequence length="152" mass="16065">MIAVLRFLIVIPLGFVLACFAAAFALLWPFIDTTGAATGDPLFWLQAVLGLVAQSAQVGSTALVPWAVFMVLTESLGWRSVLLHMAAGIAGGFAVIRTAYVSAQPHASVQTAMIVAGLTFALVYWIVAGRGAGLWRARKARPIETVESPPKA</sequence>
<dbReference type="EMBL" id="BMJJ01000019">
    <property type="protein sequence ID" value="GGD42160.1"/>
    <property type="molecule type" value="Genomic_DNA"/>
</dbReference>
<evidence type="ECO:0000313" key="3">
    <source>
        <dbReference type="Proteomes" id="UP000613160"/>
    </source>
</evidence>
<feature type="transmembrane region" description="Helical" evidence="1">
    <location>
        <begin position="43"/>
        <end position="69"/>
    </location>
</feature>
<gene>
    <name evidence="2" type="ORF">GCM10011335_51080</name>
</gene>
<keyword evidence="1" id="KW-1133">Transmembrane helix</keyword>
<comment type="caution">
    <text evidence="2">The sequence shown here is derived from an EMBL/GenBank/DDBJ whole genome shotgun (WGS) entry which is preliminary data.</text>
</comment>
<organism evidence="2 3">
    <name type="scientific">Aureimonas glaciei</name>
    <dbReference type="NCBI Taxonomy" id="1776957"/>
    <lineage>
        <taxon>Bacteria</taxon>
        <taxon>Pseudomonadati</taxon>
        <taxon>Pseudomonadota</taxon>
        <taxon>Alphaproteobacteria</taxon>
        <taxon>Hyphomicrobiales</taxon>
        <taxon>Aurantimonadaceae</taxon>
        <taxon>Aureimonas</taxon>
    </lineage>
</organism>
<proteinExistence type="predicted"/>
<keyword evidence="1" id="KW-0812">Transmembrane</keyword>
<feature type="transmembrane region" description="Helical" evidence="1">
    <location>
        <begin position="7"/>
        <end position="31"/>
    </location>
</feature>
<feature type="transmembrane region" description="Helical" evidence="1">
    <location>
        <begin position="81"/>
        <end position="101"/>
    </location>
</feature>
<feature type="transmembrane region" description="Helical" evidence="1">
    <location>
        <begin position="107"/>
        <end position="128"/>
    </location>
</feature>
<protein>
    <submittedName>
        <fullName evidence="2">Uncharacterized protein</fullName>
    </submittedName>
</protein>
<dbReference type="RefSeq" id="WP_188855267.1">
    <property type="nucleotide sequence ID" value="NZ_BMJJ01000019.1"/>
</dbReference>
<dbReference type="PROSITE" id="PS51257">
    <property type="entry name" value="PROKAR_LIPOPROTEIN"/>
    <property type="match status" value="1"/>
</dbReference>
<accession>A0A917DJI7</accession>
<name>A0A917DJI7_9HYPH</name>
<evidence type="ECO:0000256" key="1">
    <source>
        <dbReference type="SAM" id="Phobius"/>
    </source>
</evidence>
<dbReference type="Proteomes" id="UP000613160">
    <property type="component" value="Unassembled WGS sequence"/>
</dbReference>